<dbReference type="GO" id="GO:0006511">
    <property type="term" value="P:ubiquitin-dependent protein catabolic process"/>
    <property type="evidence" value="ECO:0007669"/>
    <property type="project" value="TreeGrafter"/>
</dbReference>
<dbReference type="GO" id="GO:0008270">
    <property type="term" value="F:zinc ion binding"/>
    <property type="evidence" value="ECO:0007669"/>
    <property type="project" value="UniProtKB-KW"/>
</dbReference>
<evidence type="ECO:0000313" key="4">
    <source>
        <dbReference type="EMBL" id="CAD8840998.1"/>
    </source>
</evidence>
<proteinExistence type="predicted"/>
<keyword evidence="1" id="KW-0862">Zinc</keyword>
<feature type="domain" description="RING-type" evidence="3">
    <location>
        <begin position="221"/>
        <end position="258"/>
    </location>
</feature>
<dbReference type="PANTHER" id="PTHR22696:SF1">
    <property type="entry name" value="E3 UBIQUITIN-PROTEIN LIGASE RNF26"/>
    <property type="match status" value="1"/>
</dbReference>
<feature type="region of interest" description="Disordered" evidence="2">
    <location>
        <begin position="1"/>
        <end position="112"/>
    </location>
</feature>
<dbReference type="EMBL" id="HBFQ01021906">
    <property type="protein sequence ID" value="CAD8840998.1"/>
    <property type="molecule type" value="Transcribed_RNA"/>
</dbReference>
<evidence type="ECO:0000256" key="1">
    <source>
        <dbReference type="PROSITE-ProRule" id="PRU00175"/>
    </source>
</evidence>
<gene>
    <name evidence="4" type="ORF">NSCI0253_LOCUS15346</name>
</gene>
<protein>
    <recommendedName>
        <fullName evidence="3">RING-type domain-containing protein</fullName>
    </recommendedName>
</protein>
<keyword evidence="1" id="KW-0863">Zinc-finger</keyword>
<dbReference type="InterPro" id="IPR013083">
    <property type="entry name" value="Znf_RING/FYVE/PHD"/>
</dbReference>
<feature type="compositionally biased region" description="Low complexity" evidence="2">
    <location>
        <begin position="47"/>
        <end position="60"/>
    </location>
</feature>
<sequence length="270" mass="30061">MIHSPVTPPVIRSSFPGSKVLPFERRRSVGASTLPPEQDSYERRRSLQSSASTSALQSATFPWRQAPGRSPTTPHQSGTDQRQHEAGKGRGVPPRSPPILSPANSVEPPISNRTELDNEYLRQNVQQLVKTKRMLVEKSVGLEQRVVTLEGQVSQYKKLYEEMLGRVMREASGQLEIDNLVQQLEAVVLVKDTLNDDNIMLREQLKAAQLEQSTASERGVCVICMDHLTNIVCLPCKHNSMCASCAANKALDTCPICREVVQEKLQFFLS</sequence>
<dbReference type="AlphaFoldDB" id="A0A7S1F3J2"/>
<name>A0A7S1F3J2_NOCSC</name>
<organism evidence="4">
    <name type="scientific">Noctiluca scintillans</name>
    <name type="common">Sea sparkle</name>
    <name type="synonym">Red tide dinoflagellate</name>
    <dbReference type="NCBI Taxonomy" id="2966"/>
    <lineage>
        <taxon>Eukaryota</taxon>
        <taxon>Sar</taxon>
        <taxon>Alveolata</taxon>
        <taxon>Dinophyceae</taxon>
        <taxon>Noctilucales</taxon>
        <taxon>Noctilucaceae</taxon>
        <taxon>Noctiluca</taxon>
    </lineage>
</organism>
<keyword evidence="1" id="KW-0479">Metal-binding</keyword>
<dbReference type="Gene3D" id="3.30.40.10">
    <property type="entry name" value="Zinc/RING finger domain, C3HC4 (zinc finger)"/>
    <property type="match status" value="1"/>
</dbReference>
<dbReference type="PANTHER" id="PTHR22696">
    <property type="entry name" value="E3 UBIQUITIN-PROTEIN LIGASE RNF26"/>
    <property type="match status" value="1"/>
</dbReference>
<dbReference type="PROSITE" id="PS50089">
    <property type="entry name" value="ZF_RING_2"/>
    <property type="match status" value="1"/>
</dbReference>
<dbReference type="Pfam" id="PF13920">
    <property type="entry name" value="zf-C3HC4_3"/>
    <property type="match status" value="1"/>
</dbReference>
<reference evidence="4" key="1">
    <citation type="submission" date="2021-01" db="EMBL/GenBank/DDBJ databases">
        <authorList>
            <person name="Corre E."/>
            <person name="Pelletier E."/>
            <person name="Niang G."/>
            <person name="Scheremetjew M."/>
            <person name="Finn R."/>
            <person name="Kale V."/>
            <person name="Holt S."/>
            <person name="Cochrane G."/>
            <person name="Meng A."/>
            <person name="Brown T."/>
            <person name="Cohen L."/>
        </authorList>
    </citation>
    <scope>NUCLEOTIDE SEQUENCE</scope>
</reference>
<dbReference type="GO" id="GO:0061630">
    <property type="term" value="F:ubiquitin protein ligase activity"/>
    <property type="evidence" value="ECO:0007669"/>
    <property type="project" value="TreeGrafter"/>
</dbReference>
<feature type="compositionally biased region" description="Polar residues" evidence="2">
    <location>
        <begin position="70"/>
        <end position="80"/>
    </location>
</feature>
<dbReference type="GO" id="GO:0016567">
    <property type="term" value="P:protein ubiquitination"/>
    <property type="evidence" value="ECO:0007669"/>
    <property type="project" value="TreeGrafter"/>
</dbReference>
<dbReference type="InterPro" id="IPR001841">
    <property type="entry name" value="Znf_RING"/>
</dbReference>
<evidence type="ECO:0000256" key="2">
    <source>
        <dbReference type="SAM" id="MobiDB-lite"/>
    </source>
</evidence>
<dbReference type="SUPFAM" id="SSF57850">
    <property type="entry name" value="RING/U-box"/>
    <property type="match status" value="1"/>
</dbReference>
<dbReference type="SMART" id="SM00184">
    <property type="entry name" value="RING"/>
    <property type="match status" value="1"/>
</dbReference>
<accession>A0A7S1F3J2</accession>
<evidence type="ECO:0000259" key="3">
    <source>
        <dbReference type="PROSITE" id="PS50089"/>
    </source>
</evidence>